<evidence type="ECO:0000313" key="2">
    <source>
        <dbReference type="Proteomes" id="UP000266313"/>
    </source>
</evidence>
<protein>
    <submittedName>
        <fullName evidence="1">Methyltransferase type 12</fullName>
    </submittedName>
</protein>
<evidence type="ECO:0000313" key="1">
    <source>
        <dbReference type="EMBL" id="BBA34806.1"/>
    </source>
</evidence>
<sequence length="63" mass="7187">MADGIRPWLSLGLLRGKGNAMFSGADEIIGLYERHAEAWDQHRIADLILEKEWMERLVSLLPP</sequence>
<dbReference type="EMBL" id="AP017928">
    <property type="protein sequence ID" value="BBA34806.1"/>
    <property type="molecule type" value="Genomic_DNA"/>
</dbReference>
<dbReference type="AlphaFoldDB" id="A0A250KTE2"/>
<accession>A0A250KTE2</accession>
<dbReference type="Proteomes" id="UP000266313">
    <property type="component" value="Chromosome"/>
</dbReference>
<organism evidence="1 2">
    <name type="scientific">Methylocaldum marinum</name>
    <dbReference type="NCBI Taxonomy" id="1432792"/>
    <lineage>
        <taxon>Bacteria</taxon>
        <taxon>Pseudomonadati</taxon>
        <taxon>Pseudomonadota</taxon>
        <taxon>Gammaproteobacteria</taxon>
        <taxon>Methylococcales</taxon>
        <taxon>Methylococcaceae</taxon>
        <taxon>Methylocaldum</taxon>
    </lineage>
</organism>
<keyword evidence="1" id="KW-0489">Methyltransferase</keyword>
<dbReference type="GO" id="GO:0008168">
    <property type="term" value="F:methyltransferase activity"/>
    <property type="evidence" value="ECO:0007669"/>
    <property type="project" value="UniProtKB-KW"/>
</dbReference>
<dbReference type="GO" id="GO:0032259">
    <property type="term" value="P:methylation"/>
    <property type="evidence" value="ECO:0007669"/>
    <property type="project" value="UniProtKB-KW"/>
</dbReference>
<gene>
    <name evidence="1" type="ORF">sS8_2861</name>
</gene>
<dbReference type="KEGG" id="mmai:sS8_2861"/>
<reference evidence="1 2" key="1">
    <citation type="submission" date="2016-12" db="EMBL/GenBank/DDBJ databases">
        <title>Genome sequencing of Methylocaldum marinum.</title>
        <authorList>
            <person name="Takeuchi M."/>
            <person name="Kamagata Y."/>
            <person name="Hiraoka S."/>
            <person name="Oshima K."/>
            <person name="Hattori M."/>
            <person name="Iwasaki W."/>
        </authorList>
    </citation>
    <scope>NUCLEOTIDE SEQUENCE [LARGE SCALE GENOMIC DNA]</scope>
    <source>
        <strain evidence="1 2">S8</strain>
    </source>
</reference>
<name>A0A250KTE2_9GAMM</name>
<keyword evidence="1" id="KW-0808">Transferase</keyword>
<proteinExistence type="predicted"/>
<keyword evidence="2" id="KW-1185">Reference proteome</keyword>